<evidence type="ECO:0000313" key="3">
    <source>
        <dbReference type="EMBL" id="MBU9834562.1"/>
    </source>
</evidence>
<feature type="region of interest" description="Disordered" evidence="1">
    <location>
        <begin position="137"/>
        <end position="156"/>
    </location>
</feature>
<name>A0ABS6KYB5_9GAMM</name>
<accession>A0ABS6KYB5</accession>
<evidence type="ECO:0000256" key="2">
    <source>
        <dbReference type="SAM" id="SignalP"/>
    </source>
</evidence>
<gene>
    <name evidence="3" type="ORF">J1786_06990</name>
</gene>
<organism evidence="3 4">
    <name type="scientific">Rahnella perminowiae</name>
    <dbReference type="NCBI Taxonomy" id="2816244"/>
    <lineage>
        <taxon>Bacteria</taxon>
        <taxon>Pseudomonadati</taxon>
        <taxon>Pseudomonadota</taxon>
        <taxon>Gammaproteobacteria</taxon>
        <taxon>Enterobacterales</taxon>
        <taxon>Yersiniaceae</taxon>
        <taxon>Rahnella</taxon>
    </lineage>
</organism>
<evidence type="ECO:0000313" key="4">
    <source>
        <dbReference type="Proteomes" id="UP000699865"/>
    </source>
</evidence>
<dbReference type="Proteomes" id="UP000699865">
    <property type="component" value="Unassembled WGS sequence"/>
</dbReference>
<feature type="chain" id="PRO_5046072088" evidence="2">
    <location>
        <begin position="24"/>
        <end position="156"/>
    </location>
</feature>
<dbReference type="EMBL" id="JAFMOU010000064">
    <property type="protein sequence ID" value="MBU9834562.1"/>
    <property type="molecule type" value="Genomic_DNA"/>
</dbReference>
<sequence length="156" mass="16129">MNKKLVSLSLLFAAAAASFPAFAITGSITKNSAAPTIGILSNGTGPVGLTNFLINSSDSLSGTASKTKTLTLVRYNIAAYPSASSDLVQLCYYLPFQASPAKCVTVNSGASSTTPAFNSYELKSGVELQVRHTITGSAGTQAQPSSQESVTVEYSY</sequence>
<evidence type="ECO:0000256" key="1">
    <source>
        <dbReference type="SAM" id="MobiDB-lite"/>
    </source>
</evidence>
<keyword evidence="2" id="KW-0732">Signal</keyword>
<reference evidence="3 4" key="1">
    <citation type="submission" date="2021-03" db="EMBL/GenBank/DDBJ databases">
        <title>Five novel Rahnella species.</title>
        <authorList>
            <person name="Brady C."/>
            <person name="Asselin J."/>
            <person name="Beer S."/>
            <person name="Bruberg M.B."/>
            <person name="Crampton B."/>
            <person name="Venter S."/>
            <person name="Arnold D."/>
            <person name="Denman S."/>
        </authorList>
    </citation>
    <scope>NUCLEOTIDE SEQUENCE [LARGE SCALE GENOMIC DNA]</scope>
    <source>
        <strain evidence="3 4">L72c</strain>
    </source>
</reference>
<keyword evidence="4" id="KW-1185">Reference proteome</keyword>
<dbReference type="RefSeq" id="WP_217137938.1">
    <property type="nucleotide sequence ID" value="NZ_JAFMOU010000064.1"/>
</dbReference>
<comment type="caution">
    <text evidence="3">The sequence shown here is derived from an EMBL/GenBank/DDBJ whole genome shotgun (WGS) entry which is preliminary data.</text>
</comment>
<proteinExistence type="predicted"/>
<feature type="signal peptide" evidence="2">
    <location>
        <begin position="1"/>
        <end position="23"/>
    </location>
</feature>
<protein>
    <submittedName>
        <fullName evidence="3">Uncharacterized protein</fullName>
    </submittedName>
</protein>